<keyword evidence="3" id="KW-1185">Reference proteome</keyword>
<dbReference type="PANTHER" id="PTHR23278:SF32">
    <property type="entry name" value="NEUROMUSCULIN, ISOFORM E"/>
    <property type="match status" value="1"/>
</dbReference>
<dbReference type="SMART" id="SM00407">
    <property type="entry name" value="IGc1"/>
    <property type="match status" value="1"/>
</dbReference>
<proteinExistence type="predicted"/>
<dbReference type="Gene3D" id="2.60.40.10">
    <property type="entry name" value="Immunoglobulins"/>
    <property type="match status" value="2"/>
</dbReference>
<dbReference type="InterPro" id="IPR003599">
    <property type="entry name" value="Ig_sub"/>
</dbReference>
<dbReference type="EMBL" id="JARQZJ010000128">
    <property type="protein sequence ID" value="KAK9891371.1"/>
    <property type="molecule type" value="Genomic_DNA"/>
</dbReference>
<evidence type="ECO:0000259" key="1">
    <source>
        <dbReference type="PROSITE" id="PS50835"/>
    </source>
</evidence>
<feature type="domain" description="Ig-like" evidence="1">
    <location>
        <begin position="91"/>
        <end position="187"/>
    </location>
</feature>
<dbReference type="SMART" id="SM00409">
    <property type="entry name" value="IG"/>
    <property type="match status" value="2"/>
</dbReference>
<protein>
    <recommendedName>
        <fullName evidence="1">Ig-like domain-containing protein</fullName>
    </recommendedName>
</protein>
<accession>A0AAW1V6P6</accession>
<dbReference type="InterPro" id="IPR003598">
    <property type="entry name" value="Ig_sub2"/>
</dbReference>
<dbReference type="Pfam" id="PF07654">
    <property type="entry name" value="C1-set"/>
    <property type="match status" value="1"/>
</dbReference>
<dbReference type="PROSITE" id="PS50835">
    <property type="entry name" value="IG_LIKE"/>
    <property type="match status" value="2"/>
</dbReference>
<dbReference type="InterPro" id="IPR003597">
    <property type="entry name" value="Ig_C1-set"/>
</dbReference>
<reference evidence="2 3" key="1">
    <citation type="submission" date="2023-03" db="EMBL/GenBank/DDBJ databases">
        <title>Genome insight into feeding habits of ladybird beetles.</title>
        <authorList>
            <person name="Li H.-S."/>
            <person name="Huang Y.-H."/>
            <person name="Pang H."/>
        </authorList>
    </citation>
    <scope>NUCLEOTIDE SEQUENCE [LARGE SCALE GENOMIC DNA]</scope>
    <source>
        <strain evidence="2">SYSU_2023b</strain>
        <tissue evidence="2">Whole body</tissue>
    </source>
</reference>
<dbReference type="Pfam" id="PF13927">
    <property type="entry name" value="Ig_3"/>
    <property type="match status" value="1"/>
</dbReference>
<gene>
    <name evidence="2" type="ORF">WA026_014615</name>
</gene>
<dbReference type="AlphaFoldDB" id="A0AAW1V6P6"/>
<dbReference type="PANTHER" id="PTHR23278">
    <property type="entry name" value="SIDESTEP PROTEIN"/>
    <property type="match status" value="1"/>
</dbReference>
<dbReference type="InterPro" id="IPR013783">
    <property type="entry name" value="Ig-like_fold"/>
</dbReference>
<feature type="domain" description="Ig-like" evidence="1">
    <location>
        <begin position="198"/>
        <end position="288"/>
    </location>
</feature>
<dbReference type="SUPFAM" id="SSF48726">
    <property type="entry name" value="Immunoglobulin"/>
    <property type="match status" value="2"/>
</dbReference>
<dbReference type="Proteomes" id="UP001431783">
    <property type="component" value="Unassembled WGS sequence"/>
</dbReference>
<dbReference type="SMART" id="SM00408">
    <property type="entry name" value="IGc2"/>
    <property type="match status" value="2"/>
</dbReference>
<sequence length="295" mass="32861">MNIYTFSPERNEHKSYVPLFSLPVAPGTLMQAGPPSYSQTIDRNGTGTGRSKLKLTLTKGDLATRFECRVESAALEQPIISFVIADVNVRPTKMEVNSVNRNAIAGMKVMLLCDVHGARPAAEVKWFNGSVPVDEAFYKSVPEDNRDGTYTTKSTLEFVASRYENGKTFHCNAENQVTKNNNEPALHGNVLVEIQYPPVVSVSPSTIVVNESVNPLLSCSYVANPQELQRVVWSKDDKNLTLSDQKYEGGTVENPPLRIKNVTREDMGSYNCWLENSVDMVKSENSIFWMSCILR</sequence>
<dbReference type="InterPro" id="IPR007110">
    <property type="entry name" value="Ig-like_dom"/>
</dbReference>
<evidence type="ECO:0000313" key="3">
    <source>
        <dbReference type="Proteomes" id="UP001431783"/>
    </source>
</evidence>
<name>A0AAW1V6P6_9CUCU</name>
<evidence type="ECO:0000313" key="2">
    <source>
        <dbReference type="EMBL" id="KAK9891371.1"/>
    </source>
</evidence>
<dbReference type="InterPro" id="IPR036179">
    <property type="entry name" value="Ig-like_dom_sf"/>
</dbReference>
<comment type="caution">
    <text evidence="2">The sequence shown here is derived from an EMBL/GenBank/DDBJ whole genome shotgun (WGS) entry which is preliminary data.</text>
</comment>
<organism evidence="2 3">
    <name type="scientific">Henosepilachna vigintioctopunctata</name>
    <dbReference type="NCBI Taxonomy" id="420089"/>
    <lineage>
        <taxon>Eukaryota</taxon>
        <taxon>Metazoa</taxon>
        <taxon>Ecdysozoa</taxon>
        <taxon>Arthropoda</taxon>
        <taxon>Hexapoda</taxon>
        <taxon>Insecta</taxon>
        <taxon>Pterygota</taxon>
        <taxon>Neoptera</taxon>
        <taxon>Endopterygota</taxon>
        <taxon>Coleoptera</taxon>
        <taxon>Polyphaga</taxon>
        <taxon>Cucujiformia</taxon>
        <taxon>Coccinelloidea</taxon>
        <taxon>Coccinellidae</taxon>
        <taxon>Epilachninae</taxon>
        <taxon>Epilachnini</taxon>
        <taxon>Henosepilachna</taxon>
    </lineage>
</organism>